<dbReference type="PRINTS" id="PR00344">
    <property type="entry name" value="BCTRLSENSOR"/>
</dbReference>
<feature type="transmembrane region" description="Helical" evidence="11">
    <location>
        <begin position="15"/>
        <end position="36"/>
    </location>
</feature>
<dbReference type="InterPro" id="IPR003594">
    <property type="entry name" value="HATPase_dom"/>
</dbReference>
<dbReference type="PROSITE" id="PS50885">
    <property type="entry name" value="HAMP"/>
    <property type="match status" value="1"/>
</dbReference>
<dbReference type="Pfam" id="PF02518">
    <property type="entry name" value="HATPase_c"/>
    <property type="match status" value="1"/>
</dbReference>
<dbReference type="InterPro" id="IPR003660">
    <property type="entry name" value="HAMP_dom"/>
</dbReference>
<dbReference type="InterPro" id="IPR036890">
    <property type="entry name" value="HATPase_C_sf"/>
</dbReference>
<dbReference type="EC" id="2.7.13.3" evidence="3"/>
<dbReference type="CDD" id="cd06225">
    <property type="entry name" value="HAMP"/>
    <property type="match status" value="1"/>
</dbReference>
<keyword evidence="4" id="KW-0597">Phosphoprotein</keyword>
<dbReference type="Gene3D" id="3.30.565.10">
    <property type="entry name" value="Histidine kinase-like ATPase, C-terminal domain"/>
    <property type="match status" value="1"/>
</dbReference>
<evidence type="ECO:0000256" key="5">
    <source>
        <dbReference type="ARBA" id="ARBA00022679"/>
    </source>
</evidence>
<evidence type="ECO:0000259" key="13">
    <source>
        <dbReference type="PROSITE" id="PS50885"/>
    </source>
</evidence>
<dbReference type="InterPro" id="IPR036097">
    <property type="entry name" value="HisK_dim/P_sf"/>
</dbReference>
<dbReference type="Proteomes" id="UP000518887">
    <property type="component" value="Unassembled WGS sequence"/>
</dbReference>
<dbReference type="PANTHER" id="PTHR45528:SF12">
    <property type="entry name" value="SENSOR HISTIDINE KINASE ARSS"/>
    <property type="match status" value="1"/>
</dbReference>
<feature type="domain" description="HAMP" evidence="13">
    <location>
        <begin position="190"/>
        <end position="243"/>
    </location>
</feature>
<keyword evidence="9" id="KW-0902">Two-component regulatory system</keyword>
<keyword evidence="6 11" id="KW-0812">Transmembrane</keyword>
<dbReference type="EMBL" id="JACHFQ010000007">
    <property type="protein sequence ID" value="MBB5226971.1"/>
    <property type="molecule type" value="Genomic_DNA"/>
</dbReference>
<dbReference type="SMART" id="SM00388">
    <property type="entry name" value="HisKA"/>
    <property type="match status" value="1"/>
</dbReference>
<comment type="subcellular location">
    <subcellularLocation>
        <location evidence="2">Membrane</location>
        <topology evidence="2">Multi-pass membrane protein</topology>
    </subcellularLocation>
</comment>
<dbReference type="Pfam" id="PF00672">
    <property type="entry name" value="HAMP"/>
    <property type="match status" value="1"/>
</dbReference>
<dbReference type="InterPro" id="IPR004358">
    <property type="entry name" value="Sig_transdc_His_kin-like_C"/>
</dbReference>
<dbReference type="CDD" id="cd00075">
    <property type="entry name" value="HATPase"/>
    <property type="match status" value="1"/>
</dbReference>
<dbReference type="SUPFAM" id="SSF158472">
    <property type="entry name" value="HAMP domain-like"/>
    <property type="match status" value="1"/>
</dbReference>
<dbReference type="SUPFAM" id="SSF55874">
    <property type="entry name" value="ATPase domain of HSP90 chaperone/DNA topoisomerase II/histidine kinase"/>
    <property type="match status" value="1"/>
</dbReference>
<reference evidence="14 15" key="1">
    <citation type="submission" date="2020-08" db="EMBL/GenBank/DDBJ databases">
        <title>Genomic Encyclopedia of Type Strains, Phase IV (KMG-IV): sequencing the most valuable type-strain genomes for metagenomic binning, comparative biology and taxonomic classification.</title>
        <authorList>
            <person name="Goeker M."/>
        </authorList>
    </citation>
    <scope>NUCLEOTIDE SEQUENCE [LARGE SCALE GENOMIC DNA]</scope>
    <source>
        <strain evidence="14 15">DSM 103462</strain>
    </source>
</reference>
<sequence>MKPKFLNSFSVRLSLRFMFIMTGAVVFLSLAFLFFVQSLVDKNQNMELMVAEDVVFEKLEEARLTSEFGSKLGESLGSIQALPYYITYIIYDAKDFTLLATNDPFLPYLEDSKGKVNHYFEKNYFFDGDLNIIYYAEKHAESQNEIIVAVAINMDFNTMAKMFSNLPFALLFMAIPILLLSFLISFFITKKIISPVVKITRAAQSVTIENLSDLLPLSGNDDEIDELSETFNSLFLRLKQDFDRERQFSSDVSHELNTPLTVISGQTNLLLRWGKDSPEQLEKSLNAIKTESKTMQAIIANLLQISRIESGRIKPQISQVSLADMFSWLTEEFSEIAPRAEIISEANGIVISTDEEMLHQVLTVLISNSIKYAGQTCRINLTAYKKENVIIIEENDDGPGFLKETLPHIFERFYRGDESHTRKVAGSGLGLAIAQTLCTALNAKIKARNMVPHGAGFTIEFLFA</sequence>
<dbReference type="SMART" id="SM00387">
    <property type="entry name" value="HATPase_c"/>
    <property type="match status" value="1"/>
</dbReference>
<dbReference type="PANTHER" id="PTHR45528">
    <property type="entry name" value="SENSOR HISTIDINE KINASE CPXA"/>
    <property type="match status" value="1"/>
</dbReference>
<dbReference type="GO" id="GO:0016020">
    <property type="term" value="C:membrane"/>
    <property type="evidence" value="ECO:0007669"/>
    <property type="project" value="UniProtKB-SubCell"/>
</dbReference>
<evidence type="ECO:0000256" key="6">
    <source>
        <dbReference type="ARBA" id="ARBA00022692"/>
    </source>
</evidence>
<dbReference type="SUPFAM" id="SSF47384">
    <property type="entry name" value="Homodimeric domain of signal transducing histidine kinase"/>
    <property type="match status" value="1"/>
</dbReference>
<comment type="caution">
    <text evidence="14">The sequence shown here is derived from an EMBL/GenBank/DDBJ whole genome shotgun (WGS) entry which is preliminary data.</text>
</comment>
<evidence type="ECO:0000313" key="15">
    <source>
        <dbReference type="Proteomes" id="UP000518887"/>
    </source>
</evidence>
<keyword evidence="8 11" id="KW-1133">Transmembrane helix</keyword>
<proteinExistence type="predicted"/>
<gene>
    <name evidence="14" type="ORF">HNP76_002359</name>
</gene>
<evidence type="ECO:0000256" key="2">
    <source>
        <dbReference type="ARBA" id="ARBA00004141"/>
    </source>
</evidence>
<evidence type="ECO:0000313" key="14">
    <source>
        <dbReference type="EMBL" id="MBB5226971.1"/>
    </source>
</evidence>
<dbReference type="InterPro" id="IPR050398">
    <property type="entry name" value="HssS/ArlS-like"/>
</dbReference>
<keyword evidence="5" id="KW-0808">Transferase</keyword>
<dbReference type="AlphaFoldDB" id="A0A7W8GB17"/>
<dbReference type="GO" id="GO:0000155">
    <property type="term" value="F:phosphorelay sensor kinase activity"/>
    <property type="evidence" value="ECO:0007669"/>
    <property type="project" value="InterPro"/>
</dbReference>
<keyword evidence="7 14" id="KW-0418">Kinase</keyword>
<dbReference type="InterPro" id="IPR005467">
    <property type="entry name" value="His_kinase_dom"/>
</dbReference>
<dbReference type="PROSITE" id="PS50109">
    <property type="entry name" value="HIS_KIN"/>
    <property type="match status" value="1"/>
</dbReference>
<dbReference type="Pfam" id="PF00512">
    <property type="entry name" value="HisKA"/>
    <property type="match status" value="1"/>
</dbReference>
<evidence type="ECO:0000256" key="7">
    <source>
        <dbReference type="ARBA" id="ARBA00022777"/>
    </source>
</evidence>
<protein>
    <recommendedName>
        <fullName evidence="3">histidine kinase</fullName>
        <ecNumber evidence="3">2.7.13.3</ecNumber>
    </recommendedName>
</protein>
<keyword evidence="15" id="KW-1185">Reference proteome</keyword>
<dbReference type="FunFam" id="1.10.287.130:FF:000001">
    <property type="entry name" value="Two-component sensor histidine kinase"/>
    <property type="match status" value="1"/>
</dbReference>
<evidence type="ECO:0000256" key="4">
    <source>
        <dbReference type="ARBA" id="ARBA00022553"/>
    </source>
</evidence>
<comment type="catalytic activity">
    <reaction evidence="1">
        <text>ATP + protein L-histidine = ADP + protein N-phospho-L-histidine.</text>
        <dbReference type="EC" id="2.7.13.3"/>
    </reaction>
</comment>
<name>A0A7W8GB17_9SPIR</name>
<evidence type="ECO:0000256" key="1">
    <source>
        <dbReference type="ARBA" id="ARBA00000085"/>
    </source>
</evidence>
<evidence type="ECO:0000256" key="8">
    <source>
        <dbReference type="ARBA" id="ARBA00022989"/>
    </source>
</evidence>
<evidence type="ECO:0000256" key="9">
    <source>
        <dbReference type="ARBA" id="ARBA00023012"/>
    </source>
</evidence>
<dbReference type="Gene3D" id="6.10.340.10">
    <property type="match status" value="1"/>
</dbReference>
<dbReference type="Gene3D" id="1.10.287.130">
    <property type="match status" value="1"/>
</dbReference>
<dbReference type="RefSeq" id="WP_184660740.1">
    <property type="nucleotide sequence ID" value="NZ_CP031518.1"/>
</dbReference>
<dbReference type="SMART" id="SM00304">
    <property type="entry name" value="HAMP"/>
    <property type="match status" value="1"/>
</dbReference>
<dbReference type="InterPro" id="IPR003661">
    <property type="entry name" value="HisK_dim/P_dom"/>
</dbReference>
<accession>A0A7W8GB17</accession>
<evidence type="ECO:0000256" key="10">
    <source>
        <dbReference type="ARBA" id="ARBA00023136"/>
    </source>
</evidence>
<dbReference type="CDD" id="cd00082">
    <property type="entry name" value="HisKA"/>
    <property type="match status" value="1"/>
</dbReference>
<feature type="domain" description="Histidine kinase" evidence="12">
    <location>
        <begin position="251"/>
        <end position="464"/>
    </location>
</feature>
<evidence type="ECO:0000259" key="12">
    <source>
        <dbReference type="PROSITE" id="PS50109"/>
    </source>
</evidence>
<organism evidence="14 15">
    <name type="scientific">Treponema ruminis</name>
    <dbReference type="NCBI Taxonomy" id="744515"/>
    <lineage>
        <taxon>Bacteria</taxon>
        <taxon>Pseudomonadati</taxon>
        <taxon>Spirochaetota</taxon>
        <taxon>Spirochaetia</taxon>
        <taxon>Spirochaetales</taxon>
        <taxon>Treponemataceae</taxon>
        <taxon>Treponema</taxon>
    </lineage>
</organism>
<evidence type="ECO:0000256" key="3">
    <source>
        <dbReference type="ARBA" id="ARBA00012438"/>
    </source>
</evidence>
<evidence type="ECO:0000256" key="11">
    <source>
        <dbReference type="SAM" id="Phobius"/>
    </source>
</evidence>
<keyword evidence="10 11" id="KW-0472">Membrane</keyword>
<feature type="transmembrane region" description="Helical" evidence="11">
    <location>
        <begin position="168"/>
        <end position="188"/>
    </location>
</feature>